<accession>A0A8K0HKJ9</accession>
<gene>
    <name evidence="2" type="ORF">FNV43_RR03799</name>
</gene>
<evidence type="ECO:0000256" key="1">
    <source>
        <dbReference type="SAM" id="MobiDB-lite"/>
    </source>
</evidence>
<dbReference type="AlphaFoldDB" id="A0A8K0HKJ9"/>
<dbReference type="EMBL" id="VOIH02000002">
    <property type="protein sequence ID" value="KAF3453359.1"/>
    <property type="molecule type" value="Genomic_DNA"/>
</dbReference>
<reference evidence="2" key="1">
    <citation type="submission" date="2020-03" db="EMBL/GenBank/DDBJ databases">
        <title>A high-quality chromosome-level genome assembly of a woody plant with both climbing and erect habits, Rhamnella rubrinervis.</title>
        <authorList>
            <person name="Lu Z."/>
            <person name="Yang Y."/>
            <person name="Zhu X."/>
            <person name="Sun Y."/>
        </authorList>
    </citation>
    <scope>NUCLEOTIDE SEQUENCE</scope>
    <source>
        <strain evidence="2">BYM</strain>
        <tissue evidence="2">Leaf</tissue>
    </source>
</reference>
<keyword evidence="3" id="KW-1185">Reference proteome</keyword>
<evidence type="ECO:0000313" key="3">
    <source>
        <dbReference type="Proteomes" id="UP000796880"/>
    </source>
</evidence>
<comment type="caution">
    <text evidence="2">The sequence shown here is derived from an EMBL/GenBank/DDBJ whole genome shotgun (WGS) entry which is preliminary data.</text>
</comment>
<evidence type="ECO:0008006" key="4">
    <source>
        <dbReference type="Google" id="ProtNLM"/>
    </source>
</evidence>
<sequence>MITVLTSVKGVSYSIDAVRGIAYVEGEIESAAMLSVVAKAGKHAELCRIDSRHGPSAINHAVHRFNYNNYYGNLGPVDVYKQQPPLPPPTKIAAPDTDTDPPKKKTSNCCMM</sequence>
<proteinExistence type="predicted"/>
<protein>
    <recommendedName>
        <fullName evidence="4">HMA domain-containing protein</fullName>
    </recommendedName>
</protein>
<name>A0A8K0HKJ9_9ROSA</name>
<feature type="region of interest" description="Disordered" evidence="1">
    <location>
        <begin position="81"/>
        <end position="112"/>
    </location>
</feature>
<dbReference type="Proteomes" id="UP000796880">
    <property type="component" value="Unassembled WGS sequence"/>
</dbReference>
<organism evidence="2 3">
    <name type="scientific">Rhamnella rubrinervis</name>
    <dbReference type="NCBI Taxonomy" id="2594499"/>
    <lineage>
        <taxon>Eukaryota</taxon>
        <taxon>Viridiplantae</taxon>
        <taxon>Streptophyta</taxon>
        <taxon>Embryophyta</taxon>
        <taxon>Tracheophyta</taxon>
        <taxon>Spermatophyta</taxon>
        <taxon>Magnoliopsida</taxon>
        <taxon>eudicotyledons</taxon>
        <taxon>Gunneridae</taxon>
        <taxon>Pentapetalae</taxon>
        <taxon>rosids</taxon>
        <taxon>fabids</taxon>
        <taxon>Rosales</taxon>
        <taxon>Rhamnaceae</taxon>
        <taxon>rhamnoid group</taxon>
        <taxon>Rhamneae</taxon>
        <taxon>Rhamnella</taxon>
    </lineage>
</organism>
<evidence type="ECO:0000313" key="2">
    <source>
        <dbReference type="EMBL" id="KAF3453359.1"/>
    </source>
</evidence>